<dbReference type="PROSITE" id="PS50825">
    <property type="entry name" value="HYR"/>
    <property type="match status" value="1"/>
</dbReference>
<dbReference type="SUPFAM" id="SSF49854">
    <property type="entry name" value="Spermadhesin, CUB domain"/>
    <property type="match status" value="1"/>
</dbReference>
<evidence type="ECO:0000256" key="3">
    <source>
        <dbReference type="SAM" id="SignalP"/>
    </source>
</evidence>
<dbReference type="PANTHER" id="PTHR24273:SF32">
    <property type="entry name" value="HYALIN"/>
    <property type="match status" value="1"/>
</dbReference>
<reference evidence="5 6" key="1">
    <citation type="submission" date="2019-08" db="EMBL/GenBank/DDBJ databases">
        <title>Lewinella sp. strain SSH13 Genome sequencing and assembly.</title>
        <authorList>
            <person name="Kim I."/>
        </authorList>
    </citation>
    <scope>NUCLEOTIDE SEQUENCE [LARGE SCALE GENOMIC DNA]</scope>
    <source>
        <strain evidence="5 6">SSH13</strain>
    </source>
</reference>
<dbReference type="Gene3D" id="2.60.120.290">
    <property type="entry name" value="Spermadhesin, CUB domain"/>
    <property type="match status" value="1"/>
</dbReference>
<dbReference type="PANTHER" id="PTHR24273">
    <property type="entry name" value="FI04643P-RELATED"/>
    <property type="match status" value="1"/>
</dbReference>
<feature type="compositionally biased region" description="Gly residues" evidence="2">
    <location>
        <begin position="139"/>
        <end position="149"/>
    </location>
</feature>
<feature type="domain" description="HYR" evidence="4">
    <location>
        <begin position="254"/>
        <end position="350"/>
    </location>
</feature>
<feature type="chain" id="PRO_5022900344" description="HYR domain-containing protein" evidence="3">
    <location>
        <begin position="33"/>
        <end position="1391"/>
    </location>
</feature>
<keyword evidence="3" id="KW-0732">Signal</keyword>
<evidence type="ECO:0000256" key="1">
    <source>
        <dbReference type="ARBA" id="ARBA00022737"/>
    </source>
</evidence>
<dbReference type="InterPro" id="IPR013783">
    <property type="entry name" value="Ig-like_fold"/>
</dbReference>
<dbReference type="InterPro" id="IPR003410">
    <property type="entry name" value="HYR_dom"/>
</dbReference>
<name>A0A5C7FAL5_9BACT</name>
<protein>
    <recommendedName>
        <fullName evidence="4">HYR domain-containing protein</fullName>
    </recommendedName>
</protein>
<dbReference type="RefSeq" id="WP_147931960.1">
    <property type="nucleotide sequence ID" value="NZ_VOXD01000030.1"/>
</dbReference>
<dbReference type="Proteomes" id="UP000321907">
    <property type="component" value="Unassembled WGS sequence"/>
</dbReference>
<dbReference type="Gene3D" id="2.60.40.10">
    <property type="entry name" value="Immunoglobulins"/>
    <property type="match status" value="2"/>
</dbReference>
<keyword evidence="1" id="KW-0677">Repeat</keyword>
<gene>
    <name evidence="5" type="ORF">FUA23_16960</name>
</gene>
<keyword evidence="6" id="KW-1185">Reference proteome</keyword>
<comment type="caution">
    <text evidence="5">The sequence shown here is derived from an EMBL/GenBank/DDBJ whole genome shotgun (WGS) entry which is preliminary data.</text>
</comment>
<evidence type="ECO:0000313" key="6">
    <source>
        <dbReference type="Proteomes" id="UP000321907"/>
    </source>
</evidence>
<feature type="region of interest" description="Disordered" evidence="2">
    <location>
        <begin position="899"/>
        <end position="918"/>
    </location>
</feature>
<sequence>MDIQLPRMAYGRTLFCGALLCLLALSSATLHAQDFNHPTSGTQTVSLGTGLTFNYYDSGGADCDGTGGEYSADEEGTLTLCPADAGSVITVEFLEVDIESRSSPSCWDFITIYDGNSTASPTLFNGCGEEGFPLCSGFSGDGGNGGGTDNGPDDLDGSNADTPSNNIFTSTDASGCITVFFDSDGTVQEGGWVALVSANAAGCVDAANPVIDDATARPQCDETFTLMTEMDYIYTVDPPSNGTSNSRDCRSGLIWRTPRFSDDCGIDSIAISFSAGSTPAPTQFPATLTYGPGSAEVIAGEADGFVQFITPSQYFYGSGASASTTTTVTYEVFDGEGNVETCSFSIEVVDNEDPIIDTCPADFTANGDETNIADGPGSALAYSETAVTITEAQFTAEGGVIDENCGVETITYVDVQAGMDPIVVTRTFTVTDYAGLSATCEQTITIVDCIVDLTCADLEVFLDETGSFSITPEDVLAPGACDDTNLSLSQSDFECVDALASPVTVTLFRNEGVTGEESCDAAITVSDTLAPAIMQTNFINVSIASSQNPACPCPGSTFLEDNALGQDLLVSDIVDFGATFFPDLAPFFLGIFEDNCTADEDIIVRVTEVNHFPLENGNDSIVVYGVLVDAAGNESIQDTANIILVDDIDPELTCESEVEVLIDDMGNASVTDTSALLLSLSDNCTDSAALVVTLDAPVLGCDGTTGTATLTVADASGNTASCMVGLMPVDEVAPTAVCADVTVELDAMGLGSLDGVGAGTGTAAVVVTGSLDDTDPQFARPNANGTTCTTSVGDDHYYDVLNFTIDSEDMYTISMTPNANGDFFFVLYEGGFDAAAPCDNFLEGDDDASGSLDPELMIQLTLVPGDYSLVTTTFAGGLAVGSYEISISGENGGMAIVEGADDDDDDDATSSNIDGGSTDNCGDVTFSEDITDFTCADIGENVVTLTVTDAAGNTSTCTSTVTVEDNIAPEVTVTDQVIVLNDGNLSQTLTTEDLVTVTDNCGDDDVVIEFDRPLTFDGDDIGTQTITVTVTDANGNEVEVTVTVVVTFDQPNLACIGEINLTLNDECQGLVIPEMVLVGNVGLIDAFPFEIVVNDSDPSNGPIVDGCGEFTYSVSVPTANESVTGFVGSFAGSNWTVTDNANADEQQLASATFTTETLVMSTTGSPFGVGGGTDFELSTSIMFSSSATVSFDYDLNGVDAGFDDVIVVYNFEGAVVTEVVNTDDPATGSSSFDVEAGYTLEFRIEDDGLQPIGDILATVLTISNFSVDGLGSELALDFETCWGIVNAEDKTPPAVVTTPANIDLLCVDLDGNNLATLPTSVSRCYTVDASTGATVPGTMASALRARLLARTTAPVVPTFTDGCSDEIEVCVSDAVAYGDDPDCDDVVITRT</sequence>
<evidence type="ECO:0000256" key="2">
    <source>
        <dbReference type="SAM" id="MobiDB-lite"/>
    </source>
</evidence>
<dbReference type="InterPro" id="IPR035914">
    <property type="entry name" value="Sperma_CUB_dom_sf"/>
</dbReference>
<dbReference type="EMBL" id="VOXD01000030">
    <property type="protein sequence ID" value="TXF87849.1"/>
    <property type="molecule type" value="Genomic_DNA"/>
</dbReference>
<dbReference type="Gene3D" id="2.60.120.380">
    <property type="match status" value="1"/>
</dbReference>
<feature type="non-terminal residue" evidence="5">
    <location>
        <position position="1391"/>
    </location>
</feature>
<feature type="compositionally biased region" description="Acidic residues" evidence="2">
    <location>
        <begin position="899"/>
        <end position="908"/>
    </location>
</feature>
<proteinExistence type="predicted"/>
<feature type="signal peptide" evidence="3">
    <location>
        <begin position="1"/>
        <end position="32"/>
    </location>
</feature>
<evidence type="ECO:0000259" key="4">
    <source>
        <dbReference type="PROSITE" id="PS50825"/>
    </source>
</evidence>
<evidence type="ECO:0000313" key="5">
    <source>
        <dbReference type="EMBL" id="TXF87849.1"/>
    </source>
</evidence>
<feature type="compositionally biased region" description="Polar residues" evidence="2">
    <location>
        <begin position="909"/>
        <end position="918"/>
    </location>
</feature>
<accession>A0A5C7FAL5</accession>
<organism evidence="5 6">
    <name type="scientific">Neolewinella aurantiaca</name>
    <dbReference type="NCBI Taxonomy" id="2602767"/>
    <lineage>
        <taxon>Bacteria</taxon>
        <taxon>Pseudomonadati</taxon>
        <taxon>Bacteroidota</taxon>
        <taxon>Saprospiria</taxon>
        <taxon>Saprospirales</taxon>
        <taxon>Lewinellaceae</taxon>
        <taxon>Neolewinella</taxon>
    </lineage>
</organism>
<feature type="region of interest" description="Disordered" evidence="2">
    <location>
        <begin position="138"/>
        <end position="164"/>
    </location>
</feature>
<dbReference type="OrthoDB" id="9805017at2"/>